<protein>
    <recommendedName>
        <fullName evidence="5">VCBS repeat-containing protein</fullName>
    </recommendedName>
</protein>
<name>A0A099J2H3_9MICO</name>
<dbReference type="Proteomes" id="UP000029864">
    <property type="component" value="Unassembled WGS sequence"/>
</dbReference>
<gene>
    <name evidence="2" type="ORF">BJ997_003797</name>
    <name evidence="1" type="ORF">GY21_20905</name>
</gene>
<reference evidence="2 4" key="2">
    <citation type="submission" date="2020-08" db="EMBL/GenBank/DDBJ databases">
        <title>Sequencing the genomes of 1000 actinobacteria strains.</title>
        <authorList>
            <person name="Klenk H.-P."/>
        </authorList>
    </citation>
    <scope>NUCLEOTIDE SEQUENCE [LARGE SCALE GENOMIC DNA]</scope>
    <source>
        <strain evidence="2 4">DSM 21065</strain>
    </source>
</reference>
<comment type="caution">
    <text evidence="1">The sequence shown here is derived from an EMBL/GenBank/DDBJ whole genome shotgun (WGS) entry which is preliminary data.</text>
</comment>
<dbReference type="STRING" id="1001240.GY21_20905"/>
<dbReference type="EMBL" id="JACHBQ010000001">
    <property type="protein sequence ID" value="MBB5643249.1"/>
    <property type="molecule type" value="Genomic_DNA"/>
</dbReference>
<evidence type="ECO:0000313" key="2">
    <source>
        <dbReference type="EMBL" id="MBB5643249.1"/>
    </source>
</evidence>
<organism evidence="1 3">
    <name type="scientific">Cryobacterium roopkundense</name>
    <dbReference type="NCBI Taxonomy" id="1001240"/>
    <lineage>
        <taxon>Bacteria</taxon>
        <taxon>Bacillati</taxon>
        <taxon>Actinomycetota</taxon>
        <taxon>Actinomycetes</taxon>
        <taxon>Micrococcales</taxon>
        <taxon>Microbacteriaceae</taxon>
        <taxon>Cryobacterium</taxon>
    </lineage>
</organism>
<dbReference type="AlphaFoldDB" id="A0A099J2H3"/>
<evidence type="ECO:0000313" key="1">
    <source>
        <dbReference type="EMBL" id="KGJ71623.1"/>
    </source>
</evidence>
<sequence>MAKNPRLLADTTGDGRLDIVGFHDDGVYIARSLGGGLFEEPRLVLDNFGYSAGGWRVDRHPRFLADTTGQGRADIVGCGSGGVYVARSADLLSGTLRSNPSDVMVQTEPLAILPEDSRRDDV</sequence>
<evidence type="ECO:0000313" key="4">
    <source>
        <dbReference type="Proteomes" id="UP000561726"/>
    </source>
</evidence>
<reference evidence="1 3" key="1">
    <citation type="submission" date="2014-08" db="EMBL/GenBank/DDBJ databases">
        <authorList>
            <person name="Sisinthy S."/>
        </authorList>
    </citation>
    <scope>NUCLEOTIDE SEQUENCE [LARGE SCALE GENOMIC DNA]</scope>
    <source>
        <strain evidence="1 3">RuG17</strain>
    </source>
</reference>
<dbReference type="SUPFAM" id="SSF69318">
    <property type="entry name" value="Integrin alpha N-terminal domain"/>
    <property type="match status" value="1"/>
</dbReference>
<dbReference type="eggNOG" id="COG2931">
    <property type="taxonomic scope" value="Bacteria"/>
</dbReference>
<dbReference type="InterPro" id="IPR028994">
    <property type="entry name" value="Integrin_alpha_N"/>
</dbReference>
<accession>A0A099J2H3</accession>
<dbReference type="Proteomes" id="UP000561726">
    <property type="component" value="Unassembled WGS sequence"/>
</dbReference>
<evidence type="ECO:0000313" key="3">
    <source>
        <dbReference type="Proteomes" id="UP000029864"/>
    </source>
</evidence>
<keyword evidence="3" id="KW-1185">Reference proteome</keyword>
<dbReference type="EMBL" id="JPXF01000172">
    <property type="protein sequence ID" value="KGJ71623.1"/>
    <property type="molecule type" value="Genomic_DNA"/>
</dbReference>
<dbReference type="RefSeq" id="WP_035840876.1">
    <property type="nucleotide sequence ID" value="NZ_JACHBQ010000001.1"/>
</dbReference>
<dbReference type="OrthoDB" id="9758772at2"/>
<proteinExistence type="predicted"/>
<evidence type="ECO:0008006" key="5">
    <source>
        <dbReference type="Google" id="ProtNLM"/>
    </source>
</evidence>